<dbReference type="EMBL" id="QSII01000007">
    <property type="protein sequence ID" value="RHC87991.1"/>
    <property type="molecule type" value="Genomic_DNA"/>
</dbReference>
<gene>
    <name evidence="4" type="ORF">DW191_08840</name>
    <name evidence="3" type="ORF">DW828_07175</name>
    <name evidence="2" type="ORF">DW986_03670</name>
    <name evidence="1" type="ORF">GMD66_07665</name>
</gene>
<organism evidence="4 5">
    <name type="scientific">Parabacteroides merdae</name>
    <dbReference type="NCBI Taxonomy" id="46503"/>
    <lineage>
        <taxon>Bacteria</taxon>
        <taxon>Pseudomonadati</taxon>
        <taxon>Bacteroidota</taxon>
        <taxon>Bacteroidia</taxon>
        <taxon>Bacteroidales</taxon>
        <taxon>Tannerellaceae</taxon>
        <taxon>Parabacteroides</taxon>
    </lineage>
</organism>
<reference evidence="1 8" key="2">
    <citation type="journal article" date="2019" name="Nat. Med.">
        <title>A library of human gut bacterial isolates paired with longitudinal multiomics data enables mechanistic microbiome research.</title>
        <authorList>
            <person name="Poyet M."/>
            <person name="Groussin M."/>
            <person name="Gibbons S.M."/>
            <person name="Avila-Pacheco J."/>
            <person name="Jiang X."/>
            <person name="Kearney S.M."/>
            <person name="Perrotta A.R."/>
            <person name="Berdy B."/>
            <person name="Zhao S."/>
            <person name="Lieberman T.D."/>
            <person name="Swanson P.K."/>
            <person name="Smith M."/>
            <person name="Roesemann S."/>
            <person name="Alexander J.E."/>
            <person name="Rich S.A."/>
            <person name="Livny J."/>
            <person name="Vlamakis H."/>
            <person name="Clish C."/>
            <person name="Bullock K."/>
            <person name="Deik A."/>
            <person name="Scott J."/>
            <person name="Pierce K.A."/>
            <person name="Xavier R.J."/>
            <person name="Alm E.J."/>
        </authorList>
    </citation>
    <scope>NUCLEOTIDE SEQUENCE [LARGE SCALE GENOMIC DNA]</scope>
    <source>
        <strain evidence="1 8">BIOML-A25</strain>
    </source>
</reference>
<evidence type="ECO:0000313" key="7">
    <source>
        <dbReference type="Proteomes" id="UP000286260"/>
    </source>
</evidence>
<dbReference type="EMBL" id="QSEF01000004">
    <property type="protein sequence ID" value="RGZ50429.1"/>
    <property type="molecule type" value="Genomic_DNA"/>
</dbReference>
<dbReference type="Proteomes" id="UP000285173">
    <property type="component" value="Unassembled WGS sequence"/>
</dbReference>
<evidence type="ECO:0000313" key="1">
    <source>
        <dbReference type="EMBL" id="MTU29095.1"/>
    </source>
</evidence>
<accession>A0A3R6IXW2</accession>
<sequence length="288" mass="34591">MKRVPFFYYIMACLLSICITACDKEEQLIEDEIPEMIKADLSKRYPSVEILNYQEYSNFSQINVIDKDQNEASIWYVDDIWKMTHTKIADFNQLSLEAQTVFENSKYRFAQFENIYKTEREGMDRSLYTLHFLYQWKNVKDMTHYVCLNDDGMFLAVYTWTPNDPTWFVDLPKAHFDFIYKKYDGSEIRGYQNNGGYYDYFVLHNDTLKFVSFRGEVETDYYFWKETRYEISLDTKVPDNVARVLKRDNPDFVYTNLYYIESPEGNAYFFQDKNDDRELGYTIAEDIS</sequence>
<protein>
    <submittedName>
        <fullName evidence="4">Uncharacterized protein</fullName>
    </submittedName>
</protein>
<dbReference type="Proteomes" id="UP000437446">
    <property type="component" value="Unassembled WGS sequence"/>
</dbReference>
<dbReference type="RefSeq" id="WP_005647180.1">
    <property type="nucleotide sequence ID" value="NZ_DAWDXW010000004.1"/>
</dbReference>
<comment type="caution">
    <text evidence="4">The sequence shown here is derived from an EMBL/GenBank/DDBJ whole genome shotgun (WGS) entry which is preliminary data.</text>
</comment>
<dbReference type="Gene3D" id="3.10.450.360">
    <property type="match status" value="1"/>
</dbReference>
<evidence type="ECO:0000313" key="6">
    <source>
        <dbReference type="Proteomes" id="UP000285173"/>
    </source>
</evidence>
<evidence type="ECO:0000313" key="8">
    <source>
        <dbReference type="Proteomes" id="UP000437446"/>
    </source>
</evidence>
<dbReference type="EMBL" id="QRKC01000003">
    <property type="protein sequence ID" value="RHH77881.1"/>
    <property type="molecule type" value="Genomic_DNA"/>
</dbReference>
<evidence type="ECO:0000313" key="3">
    <source>
        <dbReference type="EMBL" id="RHC87991.1"/>
    </source>
</evidence>
<evidence type="ECO:0000313" key="5">
    <source>
        <dbReference type="Proteomes" id="UP000283732"/>
    </source>
</evidence>
<evidence type="ECO:0000313" key="2">
    <source>
        <dbReference type="EMBL" id="RGZ50429.1"/>
    </source>
</evidence>
<name>A0A3R6IXW2_9BACT</name>
<proteinExistence type="predicted"/>
<reference evidence="5 6" key="1">
    <citation type="submission" date="2018-08" db="EMBL/GenBank/DDBJ databases">
        <title>A genome reference for cultivated species of the human gut microbiota.</title>
        <authorList>
            <person name="Zou Y."/>
            <person name="Xue W."/>
            <person name="Luo G."/>
        </authorList>
    </citation>
    <scope>NUCLEOTIDE SEQUENCE [LARGE SCALE GENOMIC DNA]</scope>
    <source>
        <strain evidence="4 5">AM16-50</strain>
        <strain evidence="3 7">AM34-17</strain>
        <strain evidence="2 6">AM50-15</strain>
    </source>
</reference>
<dbReference type="Proteomes" id="UP000286260">
    <property type="component" value="Unassembled WGS sequence"/>
</dbReference>
<dbReference type="AlphaFoldDB" id="A0A3R6IXW2"/>
<dbReference type="Proteomes" id="UP000283732">
    <property type="component" value="Unassembled WGS sequence"/>
</dbReference>
<dbReference type="EMBL" id="WNCR01000003">
    <property type="protein sequence ID" value="MTU29095.1"/>
    <property type="molecule type" value="Genomic_DNA"/>
</dbReference>
<evidence type="ECO:0000313" key="4">
    <source>
        <dbReference type="EMBL" id="RHH77881.1"/>
    </source>
</evidence>